<evidence type="ECO:0000256" key="1">
    <source>
        <dbReference type="SAM" id="MobiDB-lite"/>
    </source>
</evidence>
<feature type="region of interest" description="Disordered" evidence="1">
    <location>
        <begin position="1"/>
        <end position="48"/>
    </location>
</feature>
<gene>
    <name evidence="3" type="ORF">PFISCL1PPCAC_19316</name>
</gene>
<comment type="caution">
    <text evidence="3">The sequence shown here is derived from an EMBL/GenBank/DDBJ whole genome shotgun (WGS) entry which is preliminary data.</text>
</comment>
<dbReference type="Proteomes" id="UP001432322">
    <property type="component" value="Unassembled WGS sequence"/>
</dbReference>
<feature type="non-terminal residue" evidence="3">
    <location>
        <position position="1"/>
    </location>
</feature>
<name>A0AAV5WBB0_9BILA</name>
<proteinExistence type="predicted"/>
<feature type="compositionally biased region" description="Acidic residues" evidence="1">
    <location>
        <begin position="20"/>
        <end position="44"/>
    </location>
</feature>
<sequence length="315" mass="37112">FVSQFQEDTSVIRIPGYSEENSDEREEDSEGTEDDSDDSEDTEEVLSHTSLHNLPKVVLWNIYSYLPIEDRMRTRRVCKHTAEVESEDNYKVDELSILEGIPRRLRNYEDIELDVQKIIIRSRTRRDKYSEGLRRIMHNTKFKTIKVSFQSNTPLFHSLLNIISEFETENIMLDYVHRHVFTDELLWKLSCNAANVDIDPIDYGSPMPLPSLTIEGLWRIYHAMKEDSIPLKDLTVYISDSAICYQLADKLPEGQFEEFKYFERGHIPAANLSQIHFFEGRMRMIFNERIYKDEGGSLKFTKFKNDEDVEKEKKD</sequence>
<accession>A0AAV5WBB0</accession>
<dbReference type="InterPro" id="IPR036047">
    <property type="entry name" value="F-box-like_dom_sf"/>
</dbReference>
<dbReference type="Gene3D" id="1.20.1280.50">
    <property type="match status" value="1"/>
</dbReference>
<dbReference type="AlphaFoldDB" id="A0AAV5WBB0"/>
<feature type="non-terminal residue" evidence="3">
    <location>
        <position position="315"/>
    </location>
</feature>
<dbReference type="InterPro" id="IPR001810">
    <property type="entry name" value="F-box_dom"/>
</dbReference>
<feature type="domain" description="F-box" evidence="2">
    <location>
        <begin position="48"/>
        <end position="95"/>
    </location>
</feature>
<dbReference type="Pfam" id="PF00646">
    <property type="entry name" value="F-box"/>
    <property type="match status" value="1"/>
</dbReference>
<dbReference type="SUPFAM" id="SSF81383">
    <property type="entry name" value="F-box domain"/>
    <property type="match status" value="1"/>
</dbReference>
<keyword evidence="4" id="KW-1185">Reference proteome</keyword>
<evidence type="ECO:0000313" key="4">
    <source>
        <dbReference type="Proteomes" id="UP001432322"/>
    </source>
</evidence>
<protein>
    <recommendedName>
        <fullName evidence="2">F-box domain-containing protein</fullName>
    </recommendedName>
</protein>
<dbReference type="EMBL" id="BTSY01000005">
    <property type="protein sequence ID" value="GMT28019.1"/>
    <property type="molecule type" value="Genomic_DNA"/>
</dbReference>
<dbReference type="PROSITE" id="PS50181">
    <property type="entry name" value="FBOX"/>
    <property type="match status" value="1"/>
</dbReference>
<evidence type="ECO:0000259" key="2">
    <source>
        <dbReference type="PROSITE" id="PS50181"/>
    </source>
</evidence>
<reference evidence="3" key="1">
    <citation type="submission" date="2023-10" db="EMBL/GenBank/DDBJ databases">
        <title>Genome assembly of Pristionchus species.</title>
        <authorList>
            <person name="Yoshida K."/>
            <person name="Sommer R.J."/>
        </authorList>
    </citation>
    <scope>NUCLEOTIDE SEQUENCE</scope>
    <source>
        <strain evidence="3">RS5133</strain>
    </source>
</reference>
<organism evidence="3 4">
    <name type="scientific">Pristionchus fissidentatus</name>
    <dbReference type="NCBI Taxonomy" id="1538716"/>
    <lineage>
        <taxon>Eukaryota</taxon>
        <taxon>Metazoa</taxon>
        <taxon>Ecdysozoa</taxon>
        <taxon>Nematoda</taxon>
        <taxon>Chromadorea</taxon>
        <taxon>Rhabditida</taxon>
        <taxon>Rhabditina</taxon>
        <taxon>Diplogasteromorpha</taxon>
        <taxon>Diplogasteroidea</taxon>
        <taxon>Neodiplogasteridae</taxon>
        <taxon>Pristionchus</taxon>
    </lineage>
</organism>
<evidence type="ECO:0000313" key="3">
    <source>
        <dbReference type="EMBL" id="GMT28019.1"/>
    </source>
</evidence>